<dbReference type="Proteomes" id="UP000034108">
    <property type="component" value="Unassembled WGS sequence"/>
</dbReference>
<dbReference type="SUPFAM" id="SSF52402">
    <property type="entry name" value="Adenine nucleotide alpha hydrolases-like"/>
    <property type="match status" value="1"/>
</dbReference>
<dbReference type="EMBL" id="LCAV01000001">
    <property type="protein sequence ID" value="KKS00014.1"/>
    <property type="molecule type" value="Genomic_DNA"/>
</dbReference>
<evidence type="ECO:0000313" key="1">
    <source>
        <dbReference type="EMBL" id="KKS00014.1"/>
    </source>
</evidence>
<reference evidence="1 2" key="1">
    <citation type="journal article" date="2015" name="Nature">
        <title>rRNA introns, odd ribosomes, and small enigmatic genomes across a large radiation of phyla.</title>
        <authorList>
            <person name="Brown C.T."/>
            <person name="Hug L.A."/>
            <person name="Thomas B.C."/>
            <person name="Sharon I."/>
            <person name="Castelle C.J."/>
            <person name="Singh A."/>
            <person name="Wilkins M.J."/>
            <person name="Williams K.H."/>
            <person name="Banfield J.F."/>
        </authorList>
    </citation>
    <scope>NUCLEOTIDE SEQUENCE [LARGE SCALE GENOMIC DNA]</scope>
</reference>
<name>A0A0G0VGQ8_9BACT</name>
<protein>
    <submittedName>
        <fullName evidence="1">N-acetyl sugar amidotransferase</fullName>
    </submittedName>
</protein>
<dbReference type="GO" id="GO:0016740">
    <property type="term" value="F:transferase activity"/>
    <property type="evidence" value="ECO:0007669"/>
    <property type="project" value="UniProtKB-KW"/>
</dbReference>
<comment type="caution">
    <text evidence="1">The sequence shown here is derived from an EMBL/GenBank/DDBJ whole genome shotgun (WGS) entry which is preliminary data.</text>
</comment>
<proteinExistence type="predicted"/>
<dbReference type="PATRIC" id="fig|1619048.3.peg.14"/>
<keyword evidence="1" id="KW-0808">Transferase</keyword>
<evidence type="ECO:0000313" key="2">
    <source>
        <dbReference type="Proteomes" id="UP000034108"/>
    </source>
</evidence>
<gene>
    <name evidence="1" type="ORF">UU49_C0001G0014</name>
</gene>
<organism evidence="1 2">
    <name type="scientific">Candidatus Magasanikbacteria bacterium GW2011_GWC2_41_17</name>
    <dbReference type="NCBI Taxonomy" id="1619048"/>
    <lineage>
        <taxon>Bacteria</taxon>
        <taxon>Candidatus Magasanikiibacteriota</taxon>
    </lineage>
</organism>
<dbReference type="AlphaFoldDB" id="A0A0G0VGQ8"/>
<accession>A0A0G0VGQ8</accession>
<sequence>MVNLETKYGLPVEVKFCKKCVISNQRPNATVEYEHTGESVKKTIFFDGDDVCDACRVAEQKKRVIDWEEREKALRALCDRFRQHDGSYDCLVPGSGGKDSFYASHILKCKYGMHPLTVTWTPHIYTDWGWKNFQAWIHAGFDNFLCTPNGRVHRLLTRLAVENMFHPFQPFIIGQKALAPKMSILHKIPLVFYGEHEAEYGNLASDMQSAKRNQAYFVLDEKSKIFLGGVSINNLKEKYGVDENDLLPYLPADQAELEKNKTEVHYLGYYLKWHPQSCYYYSVEHGGFQASPERTPGTYSKYNSIDDKMDDFHYYTTYIKFGIGRATYDASQEIRSGDITREDGVALVKRFDGEYPKRFAEEVFKYLSISSKEFPKAFNVFEHPEMDYDYFMSLADKFRSPHLWTKENNQWKLKHIVS</sequence>
<dbReference type="InterPro" id="IPR020022">
    <property type="entry name" value="N-acetyl_sugar_amidoTrfase"/>
</dbReference>
<dbReference type="NCBIfam" id="TIGR03573">
    <property type="entry name" value="WbuX"/>
    <property type="match status" value="1"/>
</dbReference>
<dbReference type="STRING" id="1619048.UU49_C0001G0014"/>